<dbReference type="GO" id="GO:0022857">
    <property type="term" value="F:transmembrane transporter activity"/>
    <property type="evidence" value="ECO:0007669"/>
    <property type="project" value="InterPro"/>
</dbReference>
<evidence type="ECO:0000256" key="9">
    <source>
        <dbReference type="SAM" id="Phobius"/>
    </source>
</evidence>
<comment type="subcellular location">
    <subcellularLocation>
        <location evidence="1">Cell membrane</location>
        <topology evidence="1">Multi-pass membrane protein</topology>
    </subcellularLocation>
</comment>
<feature type="transmembrane region" description="Helical" evidence="9">
    <location>
        <begin position="130"/>
        <end position="152"/>
    </location>
</feature>
<dbReference type="RefSeq" id="WP_105390827.1">
    <property type="nucleotide sequence ID" value="NZ_PUIQ01000013.1"/>
</dbReference>
<name>A0A2S8IV66_BURCE</name>
<feature type="transmembrane region" description="Helical" evidence="9">
    <location>
        <begin position="249"/>
        <end position="269"/>
    </location>
</feature>
<keyword evidence="7 9" id="KW-0472">Membrane</keyword>
<feature type="transmembrane region" description="Helical" evidence="9">
    <location>
        <begin position="212"/>
        <end position="242"/>
    </location>
</feature>
<dbReference type="Pfam" id="PF02653">
    <property type="entry name" value="BPD_transp_2"/>
    <property type="match status" value="1"/>
</dbReference>
<feature type="transmembrane region" description="Helical" evidence="9">
    <location>
        <begin position="181"/>
        <end position="200"/>
    </location>
</feature>
<proteinExistence type="inferred from homology"/>
<protein>
    <submittedName>
        <fullName evidence="10">Branched-chain amino acid ABC transporter permease</fullName>
    </submittedName>
</protein>
<dbReference type="PANTHER" id="PTHR11795">
    <property type="entry name" value="BRANCHED-CHAIN AMINO ACID TRANSPORT SYSTEM PERMEASE PROTEIN LIVH"/>
    <property type="match status" value="1"/>
</dbReference>
<dbReference type="GO" id="GO:0006865">
    <property type="term" value="P:amino acid transport"/>
    <property type="evidence" value="ECO:0007669"/>
    <property type="project" value="UniProtKB-KW"/>
</dbReference>
<dbReference type="Gene3D" id="1.10.3470.10">
    <property type="entry name" value="ABC transporter involved in vitamin B12 uptake, BtuC"/>
    <property type="match status" value="1"/>
</dbReference>
<dbReference type="AlphaFoldDB" id="A0A2S8IV66"/>
<keyword evidence="3" id="KW-1003">Cell membrane</keyword>
<evidence type="ECO:0000256" key="6">
    <source>
        <dbReference type="ARBA" id="ARBA00022989"/>
    </source>
</evidence>
<gene>
    <name evidence="10" type="ORF">C5615_12495</name>
</gene>
<feature type="transmembrane region" description="Helical" evidence="9">
    <location>
        <begin position="91"/>
        <end position="110"/>
    </location>
</feature>
<keyword evidence="4 9" id="KW-0812">Transmembrane</keyword>
<evidence type="ECO:0000256" key="8">
    <source>
        <dbReference type="ARBA" id="ARBA00037998"/>
    </source>
</evidence>
<evidence type="ECO:0000256" key="2">
    <source>
        <dbReference type="ARBA" id="ARBA00022448"/>
    </source>
</evidence>
<dbReference type="PANTHER" id="PTHR11795:SF447">
    <property type="entry name" value="ABC TRANSPORTER PERMEASE PROTEIN"/>
    <property type="match status" value="1"/>
</dbReference>
<comment type="caution">
    <text evidence="10">The sequence shown here is derived from an EMBL/GenBank/DDBJ whole genome shotgun (WGS) entry which is preliminary data.</text>
</comment>
<comment type="similarity">
    <text evidence="8">Belongs to the binding-protein-dependent transport system permease family. LivHM subfamily.</text>
</comment>
<feature type="transmembrane region" description="Helical" evidence="9">
    <location>
        <begin position="12"/>
        <end position="38"/>
    </location>
</feature>
<sequence>MGLALDICTTAAVLFIVTVGLMVIFGVMQIVNFAHGALLTLGAYASFVVTRLGLDPWVSVPLAIAVGTVVGMAVEWIIVRPLYKRPLDAILATWGLGIVIGQIIVMVFGREVQFVETSMKGAVSIAGTEYSAYRLVLVPIALGLCAGLTLLLSGTRFGVKTRAVIMNEDLARGLGIHSGRIRFITFALGAALGSLAGALITPLSSVDPDMGVGWIVSAFMLVMVSGHSMASLLVTCVVFGACQVLVSTFVSPVLGGLTIAVLAALTLRIRPRGFAHG</sequence>
<keyword evidence="6 9" id="KW-1133">Transmembrane helix</keyword>
<feature type="transmembrane region" description="Helical" evidence="9">
    <location>
        <begin position="58"/>
        <end position="79"/>
    </location>
</feature>
<evidence type="ECO:0000313" key="11">
    <source>
        <dbReference type="Proteomes" id="UP000238206"/>
    </source>
</evidence>
<dbReference type="Proteomes" id="UP000238206">
    <property type="component" value="Unassembled WGS sequence"/>
</dbReference>
<dbReference type="InterPro" id="IPR052157">
    <property type="entry name" value="BCAA_transport_permease"/>
</dbReference>
<keyword evidence="5" id="KW-0029">Amino-acid transport</keyword>
<dbReference type="InterPro" id="IPR001851">
    <property type="entry name" value="ABC_transp_permease"/>
</dbReference>
<evidence type="ECO:0000256" key="3">
    <source>
        <dbReference type="ARBA" id="ARBA00022475"/>
    </source>
</evidence>
<dbReference type="GO" id="GO:0005886">
    <property type="term" value="C:plasma membrane"/>
    <property type="evidence" value="ECO:0007669"/>
    <property type="project" value="UniProtKB-SubCell"/>
</dbReference>
<dbReference type="EMBL" id="PUIQ01000013">
    <property type="protein sequence ID" value="PQP18658.1"/>
    <property type="molecule type" value="Genomic_DNA"/>
</dbReference>
<evidence type="ECO:0000256" key="1">
    <source>
        <dbReference type="ARBA" id="ARBA00004651"/>
    </source>
</evidence>
<evidence type="ECO:0000313" key="10">
    <source>
        <dbReference type="EMBL" id="PQP18658.1"/>
    </source>
</evidence>
<accession>A0A2S8IV66</accession>
<keyword evidence="2" id="KW-0813">Transport</keyword>
<reference evidence="10 11" key="1">
    <citation type="submission" date="2018-02" db="EMBL/GenBank/DDBJ databases">
        <title>Draft genome sequencing of Burkholderia cepacia Y14-15.</title>
        <authorList>
            <person name="Zheng B.-X."/>
        </authorList>
    </citation>
    <scope>NUCLEOTIDE SEQUENCE [LARGE SCALE GENOMIC DNA]</scope>
    <source>
        <strain evidence="10 11">Y14-15</strain>
    </source>
</reference>
<evidence type="ECO:0000256" key="5">
    <source>
        <dbReference type="ARBA" id="ARBA00022970"/>
    </source>
</evidence>
<evidence type="ECO:0000256" key="4">
    <source>
        <dbReference type="ARBA" id="ARBA00022692"/>
    </source>
</evidence>
<organism evidence="10 11">
    <name type="scientific">Burkholderia cepacia</name>
    <name type="common">Pseudomonas cepacia</name>
    <dbReference type="NCBI Taxonomy" id="292"/>
    <lineage>
        <taxon>Bacteria</taxon>
        <taxon>Pseudomonadati</taxon>
        <taxon>Pseudomonadota</taxon>
        <taxon>Betaproteobacteria</taxon>
        <taxon>Burkholderiales</taxon>
        <taxon>Burkholderiaceae</taxon>
        <taxon>Burkholderia</taxon>
        <taxon>Burkholderia cepacia complex</taxon>
    </lineage>
</organism>
<evidence type="ECO:0000256" key="7">
    <source>
        <dbReference type="ARBA" id="ARBA00023136"/>
    </source>
</evidence>
<dbReference type="CDD" id="cd06582">
    <property type="entry name" value="TM_PBP1_LivH_like"/>
    <property type="match status" value="1"/>
</dbReference>
<dbReference type="InterPro" id="IPR037294">
    <property type="entry name" value="ABC_BtuC-like"/>
</dbReference>